<evidence type="ECO:0000313" key="11">
    <source>
        <dbReference type="EMBL" id="OUN41267.1"/>
    </source>
</evidence>
<evidence type="ECO:0000256" key="7">
    <source>
        <dbReference type="ARBA" id="ARBA00023136"/>
    </source>
</evidence>
<dbReference type="EMBL" id="NFHM01000020">
    <property type="protein sequence ID" value="OUN41267.1"/>
    <property type="molecule type" value="Genomic_DNA"/>
</dbReference>
<feature type="transmembrane region" description="Helical" evidence="9">
    <location>
        <begin position="299"/>
        <end position="317"/>
    </location>
</feature>
<feature type="transmembrane region" description="Helical" evidence="9">
    <location>
        <begin position="275"/>
        <end position="293"/>
    </location>
</feature>
<evidence type="ECO:0000256" key="5">
    <source>
        <dbReference type="ARBA" id="ARBA00022692"/>
    </source>
</evidence>
<comment type="caution">
    <text evidence="11">The sequence shown here is derived from an EMBL/GenBank/DDBJ whole genome shotgun (WGS) entry which is preliminary data.</text>
</comment>
<accession>A0A1Y3U2G7</accession>
<evidence type="ECO:0000256" key="4">
    <source>
        <dbReference type="ARBA" id="ARBA00022475"/>
    </source>
</evidence>
<keyword evidence="4" id="KW-1003">Cell membrane</keyword>
<evidence type="ECO:0000256" key="6">
    <source>
        <dbReference type="ARBA" id="ARBA00022989"/>
    </source>
</evidence>
<feature type="transmembrane region" description="Helical" evidence="9">
    <location>
        <begin position="237"/>
        <end position="254"/>
    </location>
</feature>
<dbReference type="InterPro" id="IPR004770">
    <property type="entry name" value="Na/H_antiport_NhaC"/>
</dbReference>
<dbReference type="Proteomes" id="UP000195455">
    <property type="component" value="Unassembled WGS sequence"/>
</dbReference>
<feature type="domain" description="Na+/H+ antiporter NhaC-like C-terminal" evidence="10">
    <location>
        <begin position="201"/>
        <end position="490"/>
    </location>
</feature>
<gene>
    <name evidence="11" type="ORF">B5G26_11950</name>
</gene>
<keyword evidence="2" id="KW-0813">Transport</keyword>
<sequence length="501" mass="55418">MRKMRLRVLWNMQNRRRRWRKYIIGVLFDKRKQHRLERWYMDKKVRAPHLWEIIVALLLLVVVLSIAIGVLNVDTYGPFILVIAFTSVMAMRMGLGWKEIQQAILSSLQSVLQALLILIMVGMVISTWIQGGIVPSLIYYGLRMIHPNIFLVTIFLVCSICAVATGSSWTIIGTLGIAAIGISQGIGIPVYITAGIVVSAAYFGDKLSPLSDTPNLHCAIVGVNLFENFKNVLRNTLPSYFIALILCVVVGLCYQTENGGSLSEIQLMTETLAENFVISPWLILPVLSVFAVILLKIPAIPGILFMAFIGAFCGIFVQGETIAAVMKTAYSGFVGNTEVEMVNSLLSRGGILSMMPTVLLIFCAVSYGGVLEVSGILQFFLERMMRFVKKDETLITLTVISCVVVNLFAMDNYVTAVICGNMFQDAYVERGLSPLNLTRCLAESASVVSPLIPWNTCGIVVFGMLGISPLQYGPYAFLCWLAPIMVILLSHWKIGLVYLEK</sequence>
<dbReference type="NCBIfam" id="TIGR00931">
    <property type="entry name" value="antiport_nhaC"/>
    <property type="match status" value="1"/>
</dbReference>
<keyword evidence="6 9" id="KW-1133">Transmembrane helix</keyword>
<dbReference type="Pfam" id="PF03553">
    <property type="entry name" value="Na_H_antiporter"/>
    <property type="match status" value="1"/>
</dbReference>
<evidence type="ECO:0000256" key="3">
    <source>
        <dbReference type="ARBA" id="ARBA00022449"/>
    </source>
</evidence>
<feature type="transmembrane region" description="Helical" evidence="9">
    <location>
        <begin position="79"/>
        <end position="98"/>
    </location>
</feature>
<organism evidence="11 12">
    <name type="scientific">Anaerotignum lactatifermentans</name>
    <dbReference type="NCBI Taxonomy" id="160404"/>
    <lineage>
        <taxon>Bacteria</taxon>
        <taxon>Bacillati</taxon>
        <taxon>Bacillota</taxon>
        <taxon>Clostridia</taxon>
        <taxon>Lachnospirales</taxon>
        <taxon>Anaerotignaceae</taxon>
        <taxon>Anaerotignum</taxon>
    </lineage>
</organism>
<evidence type="ECO:0000259" key="10">
    <source>
        <dbReference type="Pfam" id="PF03553"/>
    </source>
</evidence>
<evidence type="ECO:0000256" key="1">
    <source>
        <dbReference type="ARBA" id="ARBA00004651"/>
    </source>
</evidence>
<protein>
    <submittedName>
        <fullName evidence="11">Na+/H+ antiporter NhaC</fullName>
    </submittedName>
</protein>
<dbReference type="GO" id="GO:0005886">
    <property type="term" value="C:plasma membrane"/>
    <property type="evidence" value="ECO:0007669"/>
    <property type="project" value="UniProtKB-SubCell"/>
</dbReference>
<dbReference type="InterPro" id="IPR018461">
    <property type="entry name" value="Na/H_Antiport_NhaC-like_C"/>
</dbReference>
<keyword evidence="5 9" id="KW-0812">Transmembrane</keyword>
<evidence type="ECO:0000256" key="2">
    <source>
        <dbReference type="ARBA" id="ARBA00022448"/>
    </source>
</evidence>
<evidence type="ECO:0000256" key="8">
    <source>
        <dbReference type="ARBA" id="ARBA00038435"/>
    </source>
</evidence>
<dbReference type="AlphaFoldDB" id="A0A1Y3U2G7"/>
<feature type="transmembrane region" description="Helical" evidence="9">
    <location>
        <begin position="186"/>
        <end position="204"/>
    </location>
</feature>
<keyword evidence="3" id="KW-0050">Antiport</keyword>
<dbReference type="InterPro" id="IPR052180">
    <property type="entry name" value="NhaC_Na-H+_Antiporter"/>
</dbReference>
<feature type="transmembrane region" description="Helical" evidence="9">
    <location>
        <begin position="451"/>
        <end position="469"/>
    </location>
</feature>
<feature type="transmembrane region" description="Helical" evidence="9">
    <location>
        <begin position="475"/>
        <end position="499"/>
    </location>
</feature>
<dbReference type="PANTHER" id="PTHR33451:SF3">
    <property type="entry name" value="MALATE-2H(+)_NA(+)-LACTATE ANTIPORTER"/>
    <property type="match status" value="1"/>
</dbReference>
<comment type="subcellular location">
    <subcellularLocation>
        <location evidence="1">Cell membrane</location>
        <topology evidence="1">Multi-pass membrane protein</topology>
    </subcellularLocation>
</comment>
<feature type="transmembrane region" description="Helical" evidence="9">
    <location>
        <begin position="149"/>
        <end position="179"/>
    </location>
</feature>
<dbReference type="GO" id="GO:0015297">
    <property type="term" value="F:antiporter activity"/>
    <property type="evidence" value="ECO:0007669"/>
    <property type="project" value="UniProtKB-KW"/>
</dbReference>
<dbReference type="PANTHER" id="PTHR33451">
    <property type="entry name" value="MALATE-2H(+)/NA(+)-LACTATE ANTIPORTER"/>
    <property type="match status" value="1"/>
</dbReference>
<feature type="transmembrane region" description="Helical" evidence="9">
    <location>
        <begin position="358"/>
        <end position="381"/>
    </location>
</feature>
<feature type="transmembrane region" description="Helical" evidence="9">
    <location>
        <begin position="393"/>
        <end position="414"/>
    </location>
</feature>
<evidence type="ECO:0000256" key="9">
    <source>
        <dbReference type="SAM" id="Phobius"/>
    </source>
</evidence>
<feature type="transmembrane region" description="Helical" evidence="9">
    <location>
        <begin position="110"/>
        <end position="129"/>
    </location>
</feature>
<comment type="similarity">
    <text evidence="8">Belongs to the NhaC Na(+)/H(+) (TC 2.A.35) antiporter family.</text>
</comment>
<proteinExistence type="inferred from homology"/>
<keyword evidence="7 9" id="KW-0472">Membrane</keyword>
<reference evidence="12" key="1">
    <citation type="submission" date="2017-04" db="EMBL/GenBank/DDBJ databases">
        <title>Function of individual gut microbiota members based on whole genome sequencing of pure cultures obtained from chicken caecum.</title>
        <authorList>
            <person name="Medvecky M."/>
            <person name="Cejkova D."/>
            <person name="Polansky O."/>
            <person name="Karasova D."/>
            <person name="Kubasova T."/>
            <person name="Cizek A."/>
            <person name="Rychlik I."/>
        </authorList>
    </citation>
    <scope>NUCLEOTIDE SEQUENCE [LARGE SCALE GENOMIC DNA]</scope>
    <source>
        <strain evidence="12">An75</strain>
    </source>
</reference>
<evidence type="ECO:0000313" key="12">
    <source>
        <dbReference type="Proteomes" id="UP000195455"/>
    </source>
</evidence>
<name>A0A1Y3U2G7_9FIRM</name>